<dbReference type="InterPro" id="IPR002190">
    <property type="entry name" value="MHD_dom"/>
</dbReference>
<dbReference type="AlphaFoldDB" id="A0A4T0M453"/>
<dbReference type="SMART" id="SM01373">
    <property type="entry name" value="MAGE"/>
    <property type="match status" value="1"/>
</dbReference>
<evidence type="ECO:0000313" key="3">
    <source>
        <dbReference type="Proteomes" id="UP000305647"/>
    </source>
</evidence>
<dbReference type="GO" id="GO:0006281">
    <property type="term" value="P:DNA repair"/>
    <property type="evidence" value="ECO:0007669"/>
    <property type="project" value="TreeGrafter"/>
</dbReference>
<evidence type="ECO:0000259" key="1">
    <source>
        <dbReference type="PROSITE" id="PS50838"/>
    </source>
</evidence>
<comment type="caution">
    <text evidence="2">The sequence shown here is derived from an EMBL/GenBank/DDBJ whole genome shotgun (WGS) entry which is preliminary data.</text>
</comment>
<name>A0A4T0M453_9BASI</name>
<dbReference type="GO" id="GO:0005634">
    <property type="term" value="C:nucleus"/>
    <property type="evidence" value="ECO:0007669"/>
    <property type="project" value="TreeGrafter"/>
</dbReference>
<dbReference type="Pfam" id="PF01454">
    <property type="entry name" value="MAGE"/>
    <property type="match status" value="1"/>
</dbReference>
<protein>
    <submittedName>
        <fullName evidence="2">MAGE-domain-containing protein</fullName>
    </submittedName>
</protein>
<proteinExistence type="predicted"/>
<evidence type="ECO:0000313" key="2">
    <source>
        <dbReference type="EMBL" id="TIC31298.1"/>
    </source>
</evidence>
<dbReference type="Gene3D" id="1.10.10.1210">
    <property type="entry name" value="MAGE homology domain, winged helix WH2 motif"/>
    <property type="match status" value="1"/>
</dbReference>
<dbReference type="PANTHER" id="PTHR11736">
    <property type="entry name" value="MELANOMA-ASSOCIATED ANTIGEN MAGE ANTIGEN"/>
    <property type="match status" value="1"/>
</dbReference>
<dbReference type="Gene3D" id="1.10.10.1200">
    <property type="entry name" value="MAGE homology domain, winged helix WH1 motif"/>
    <property type="match status" value="1"/>
</dbReference>
<accession>A0A4T0M453</accession>
<dbReference type="PROSITE" id="PS50838">
    <property type="entry name" value="MAGE"/>
    <property type="match status" value="1"/>
</dbReference>
<dbReference type="InterPro" id="IPR041899">
    <property type="entry name" value="MAGE_WH2"/>
</dbReference>
<dbReference type="Proteomes" id="UP000305647">
    <property type="component" value="Unassembled WGS sequence"/>
</dbReference>
<dbReference type="InterPro" id="IPR037445">
    <property type="entry name" value="MAGE"/>
</dbReference>
<dbReference type="InterPro" id="IPR041898">
    <property type="entry name" value="MAGE_WH1"/>
</dbReference>
<gene>
    <name evidence="2" type="ORF">E3Q10_01750</name>
</gene>
<dbReference type="EMBL" id="SPRO01000013">
    <property type="protein sequence ID" value="TIC31298.1"/>
    <property type="molecule type" value="Genomic_DNA"/>
</dbReference>
<reference evidence="2 3" key="1">
    <citation type="submission" date="2019-03" db="EMBL/GenBank/DDBJ databases">
        <title>Sequencing 25 genomes of Wallemia mellicola.</title>
        <authorList>
            <person name="Gostincar C."/>
        </authorList>
    </citation>
    <scope>NUCLEOTIDE SEQUENCE [LARGE SCALE GENOMIC DNA]</scope>
    <source>
        <strain evidence="2 3">EXF-8738</strain>
    </source>
</reference>
<sequence>MSDSEEDVRMDNYSDNITNRKCQKQQSSLVRLALSAEGRRTALRKDEITKKCNISGKDELLAAIDGANDILRSTFGYELRELPPKESAKLEDIPPKTGTRAYALINTAEQPNNQSEAFSRHENISHIGILHSILAIIYGNGGIVSDVQLTSNLKKLGISKDQPLPGEGRVFLDSFLSTLSRQNYLEKKKSNVGNHDYEYSWGSRAIVEIGENNISRFILEIINKSRNSNMNSEAAAEIDKKILDDLQRGVGHKYNS</sequence>
<feature type="domain" description="MAGE" evidence="1">
    <location>
        <begin position="22"/>
        <end position="236"/>
    </location>
</feature>
<dbReference type="PANTHER" id="PTHR11736:SF14">
    <property type="entry name" value="NSE3 HOMOLOG, SMC5-SMC6 COMPLEX COMPONENT"/>
    <property type="match status" value="1"/>
</dbReference>
<organism evidence="2 3">
    <name type="scientific">Wallemia mellicola</name>
    <dbReference type="NCBI Taxonomy" id="1708541"/>
    <lineage>
        <taxon>Eukaryota</taxon>
        <taxon>Fungi</taxon>
        <taxon>Dikarya</taxon>
        <taxon>Basidiomycota</taxon>
        <taxon>Wallemiomycotina</taxon>
        <taxon>Wallemiomycetes</taxon>
        <taxon>Wallemiales</taxon>
        <taxon>Wallemiaceae</taxon>
        <taxon>Wallemia</taxon>
    </lineage>
</organism>